<evidence type="ECO:0000256" key="1">
    <source>
        <dbReference type="SAM" id="Phobius"/>
    </source>
</evidence>
<keyword evidence="1" id="KW-0812">Transmembrane</keyword>
<keyword evidence="3" id="KW-1185">Reference proteome</keyword>
<proteinExistence type="predicted"/>
<dbReference type="InterPro" id="IPR007165">
    <property type="entry name" value="Phage_holin_4_2"/>
</dbReference>
<feature type="transmembrane region" description="Helical" evidence="1">
    <location>
        <begin position="50"/>
        <end position="75"/>
    </location>
</feature>
<keyword evidence="1" id="KW-1133">Transmembrane helix</keyword>
<dbReference type="RefSeq" id="WP_371753827.1">
    <property type="nucleotide sequence ID" value="NZ_JAYJLD010000009.1"/>
</dbReference>
<dbReference type="PANTHER" id="PTHR37309:SF1">
    <property type="entry name" value="SLR0284 PROTEIN"/>
    <property type="match status" value="1"/>
</dbReference>
<gene>
    <name evidence="2" type="ORF">VF724_08550</name>
</gene>
<sequence>MEKWILRIVVTAISLLVADLMLSSVAIHGIAAAFWSALILGLVNAFVRPILIVLTLPITVLTFGLFLFIINAVTYALTAAIVPGFEVYGLSGALLGSLVTSIASWILYTLIEKGGN</sequence>
<evidence type="ECO:0000313" key="3">
    <source>
        <dbReference type="Proteomes" id="UP001310386"/>
    </source>
</evidence>
<reference evidence="2" key="1">
    <citation type="submission" date="2023-12" db="EMBL/GenBank/DDBJ databases">
        <title>Fervidustalea candida gen. nov., sp. nov., a novel member of the family Paenibacillaceae isolated from a geothermal area.</title>
        <authorList>
            <person name="Li W.-J."/>
            <person name="Jiao J.-Y."/>
            <person name="Chen Y."/>
        </authorList>
    </citation>
    <scope>NUCLEOTIDE SEQUENCE</scope>
    <source>
        <strain evidence="2">SYSU GA230002</strain>
    </source>
</reference>
<feature type="transmembrane region" description="Helical" evidence="1">
    <location>
        <begin position="20"/>
        <end position="43"/>
    </location>
</feature>
<evidence type="ECO:0000313" key="2">
    <source>
        <dbReference type="EMBL" id="MEB3101711.1"/>
    </source>
</evidence>
<dbReference type="Proteomes" id="UP001310386">
    <property type="component" value="Unassembled WGS sequence"/>
</dbReference>
<keyword evidence="1" id="KW-0472">Membrane</keyword>
<organism evidence="2 3">
    <name type="scientific">Ferviditalea candida</name>
    <dbReference type="NCBI Taxonomy" id="3108399"/>
    <lineage>
        <taxon>Bacteria</taxon>
        <taxon>Bacillati</taxon>
        <taxon>Bacillota</taxon>
        <taxon>Bacilli</taxon>
        <taxon>Bacillales</taxon>
        <taxon>Paenibacillaceae</taxon>
        <taxon>Ferviditalea</taxon>
    </lineage>
</organism>
<dbReference type="EMBL" id="JAYJLD010000009">
    <property type="protein sequence ID" value="MEB3101711.1"/>
    <property type="molecule type" value="Genomic_DNA"/>
</dbReference>
<dbReference type="Pfam" id="PF04020">
    <property type="entry name" value="Phage_holin_4_2"/>
    <property type="match status" value="1"/>
</dbReference>
<name>A0ABU5ZGU4_9BACL</name>
<accession>A0ABU5ZGU4</accession>
<protein>
    <submittedName>
        <fullName evidence="2">Phage holin family protein</fullName>
    </submittedName>
</protein>
<dbReference type="PANTHER" id="PTHR37309">
    <property type="entry name" value="SLR0284 PROTEIN"/>
    <property type="match status" value="1"/>
</dbReference>
<feature type="transmembrane region" description="Helical" evidence="1">
    <location>
        <begin position="87"/>
        <end position="111"/>
    </location>
</feature>
<comment type="caution">
    <text evidence="2">The sequence shown here is derived from an EMBL/GenBank/DDBJ whole genome shotgun (WGS) entry which is preliminary data.</text>
</comment>